<evidence type="ECO:0000256" key="1">
    <source>
        <dbReference type="ARBA" id="ARBA00022679"/>
    </source>
</evidence>
<evidence type="ECO:0000256" key="2">
    <source>
        <dbReference type="ARBA" id="ARBA00022777"/>
    </source>
</evidence>
<dbReference type="InterPro" id="IPR005561">
    <property type="entry name" value="ANTAR"/>
</dbReference>
<keyword evidence="2" id="KW-0418">Kinase</keyword>
<dbReference type="InterPro" id="IPR012074">
    <property type="entry name" value="GAF_ANTAR"/>
</dbReference>
<comment type="caution">
    <text evidence="6">The sequence shown here is derived from an EMBL/GenBank/DDBJ whole genome shotgun (WGS) entry which is preliminary data.</text>
</comment>
<dbReference type="Gene3D" id="1.10.10.10">
    <property type="entry name" value="Winged helix-like DNA-binding domain superfamily/Winged helix DNA-binding domain"/>
    <property type="match status" value="1"/>
</dbReference>
<evidence type="ECO:0000313" key="7">
    <source>
        <dbReference type="Proteomes" id="UP001501480"/>
    </source>
</evidence>
<dbReference type="Pfam" id="PF13185">
    <property type="entry name" value="GAF_2"/>
    <property type="match status" value="1"/>
</dbReference>
<keyword evidence="4" id="KW-0804">Transcription</keyword>
<dbReference type="PROSITE" id="PS50921">
    <property type="entry name" value="ANTAR"/>
    <property type="match status" value="1"/>
</dbReference>
<reference evidence="6 7" key="1">
    <citation type="journal article" date="2019" name="Int. J. Syst. Evol. Microbiol.">
        <title>The Global Catalogue of Microorganisms (GCM) 10K type strain sequencing project: providing services to taxonomists for standard genome sequencing and annotation.</title>
        <authorList>
            <consortium name="The Broad Institute Genomics Platform"/>
            <consortium name="The Broad Institute Genome Sequencing Center for Infectious Disease"/>
            <person name="Wu L."/>
            <person name="Ma J."/>
        </authorList>
    </citation>
    <scope>NUCLEOTIDE SEQUENCE [LARGE SCALE GENOMIC DNA]</scope>
    <source>
        <strain evidence="6 7">JCM 15749</strain>
    </source>
</reference>
<keyword evidence="7" id="KW-1185">Reference proteome</keyword>
<dbReference type="EMBL" id="BAAAPY010000015">
    <property type="protein sequence ID" value="GAA2085255.1"/>
    <property type="molecule type" value="Genomic_DNA"/>
</dbReference>
<dbReference type="Gene3D" id="3.30.450.40">
    <property type="match status" value="1"/>
</dbReference>
<evidence type="ECO:0000313" key="6">
    <source>
        <dbReference type="EMBL" id="GAA2085255.1"/>
    </source>
</evidence>
<keyword evidence="3" id="KW-0805">Transcription regulation</keyword>
<evidence type="ECO:0000256" key="3">
    <source>
        <dbReference type="ARBA" id="ARBA00023015"/>
    </source>
</evidence>
<accession>A0ABN2W925</accession>
<protein>
    <submittedName>
        <fullName evidence="6">GAF and ANTAR domain-containing protein</fullName>
    </submittedName>
</protein>
<name>A0ABN2W925_9ACTN</name>
<dbReference type="SUPFAM" id="SSF55781">
    <property type="entry name" value="GAF domain-like"/>
    <property type="match status" value="1"/>
</dbReference>
<dbReference type="PIRSF" id="PIRSF036625">
    <property type="entry name" value="GAF_ANTAR"/>
    <property type="match status" value="1"/>
</dbReference>
<evidence type="ECO:0000256" key="4">
    <source>
        <dbReference type="ARBA" id="ARBA00023163"/>
    </source>
</evidence>
<dbReference type="RefSeq" id="WP_344330069.1">
    <property type="nucleotide sequence ID" value="NZ_BAAAPY010000015.1"/>
</dbReference>
<sequence>MVDPHDVQRDVADFARDVMSQRSERQGVEAVTSEVTEHFASVDGAGISLYDGKNPIKTLGSTAPFVEAADRFQHELGEGPCVEALREEERVHVADLENDDRWPRWAKPVVAELGVRSVLALQLFVRDRELGALNLYSKTPGAFSSDDIETASYFAAHAAVALSGLRSVDQLKDAMSRRTLIGQAEGILMERFGMDGERAFALLRRLSQHRNVKLYDLAEHLVRTRELPAEPS</sequence>
<dbReference type="SUPFAM" id="SSF52172">
    <property type="entry name" value="CheY-like"/>
    <property type="match status" value="1"/>
</dbReference>
<dbReference type="InterPro" id="IPR003018">
    <property type="entry name" value="GAF"/>
</dbReference>
<dbReference type="SMART" id="SM01012">
    <property type="entry name" value="ANTAR"/>
    <property type="match status" value="1"/>
</dbReference>
<dbReference type="SMART" id="SM00065">
    <property type="entry name" value="GAF"/>
    <property type="match status" value="1"/>
</dbReference>
<keyword evidence="1" id="KW-0808">Transferase</keyword>
<feature type="domain" description="ANTAR" evidence="5">
    <location>
        <begin position="161"/>
        <end position="222"/>
    </location>
</feature>
<dbReference type="Pfam" id="PF03861">
    <property type="entry name" value="ANTAR"/>
    <property type="match status" value="1"/>
</dbReference>
<organism evidence="6 7">
    <name type="scientific">Aeromicrobium halocynthiae</name>
    <dbReference type="NCBI Taxonomy" id="560557"/>
    <lineage>
        <taxon>Bacteria</taxon>
        <taxon>Bacillati</taxon>
        <taxon>Actinomycetota</taxon>
        <taxon>Actinomycetes</taxon>
        <taxon>Propionibacteriales</taxon>
        <taxon>Nocardioidaceae</taxon>
        <taxon>Aeromicrobium</taxon>
    </lineage>
</organism>
<dbReference type="InterPro" id="IPR029016">
    <property type="entry name" value="GAF-like_dom_sf"/>
</dbReference>
<dbReference type="Proteomes" id="UP001501480">
    <property type="component" value="Unassembled WGS sequence"/>
</dbReference>
<gene>
    <name evidence="6" type="ORF">GCM10009821_28480</name>
</gene>
<proteinExistence type="predicted"/>
<evidence type="ECO:0000259" key="5">
    <source>
        <dbReference type="PROSITE" id="PS50921"/>
    </source>
</evidence>
<dbReference type="InterPro" id="IPR011006">
    <property type="entry name" value="CheY-like_superfamily"/>
</dbReference>
<dbReference type="InterPro" id="IPR036388">
    <property type="entry name" value="WH-like_DNA-bd_sf"/>
</dbReference>